<keyword evidence="8" id="KW-0539">Nucleus</keyword>
<evidence type="ECO:0000256" key="4">
    <source>
        <dbReference type="ARBA" id="ARBA00022737"/>
    </source>
</evidence>
<feature type="region of interest" description="Disordered" evidence="9">
    <location>
        <begin position="1"/>
        <end position="194"/>
    </location>
</feature>
<evidence type="ECO:0000256" key="7">
    <source>
        <dbReference type="ARBA" id="ARBA00023163"/>
    </source>
</evidence>
<evidence type="ECO:0000256" key="2">
    <source>
        <dbReference type="ARBA" id="ARBA00022553"/>
    </source>
</evidence>
<keyword evidence="4" id="KW-0677">Repeat</keyword>
<reference evidence="11" key="3">
    <citation type="submission" date="2018-08" db="UniProtKB">
        <authorList>
            <consortium name="EnsemblPlants"/>
        </authorList>
    </citation>
    <scope>IDENTIFICATION</scope>
    <source>
        <strain evidence="11">cv. Bd21</strain>
    </source>
</reference>
<evidence type="ECO:0000313" key="12">
    <source>
        <dbReference type="Proteomes" id="UP000008810"/>
    </source>
</evidence>
<keyword evidence="2" id="KW-0597">Phosphoprotein</keyword>
<keyword evidence="7" id="KW-0804">Transcription</keyword>
<dbReference type="GO" id="GO:0046872">
    <property type="term" value="F:metal ion binding"/>
    <property type="evidence" value="ECO:0007669"/>
    <property type="project" value="UniProtKB-KW"/>
</dbReference>
<accession>A0A2K2CGF2</accession>
<evidence type="ECO:0000313" key="11">
    <source>
        <dbReference type="EnsemblPlants" id="PNT61103"/>
    </source>
</evidence>
<evidence type="ECO:0000256" key="1">
    <source>
        <dbReference type="ARBA" id="ARBA00004123"/>
    </source>
</evidence>
<dbReference type="EnsemblPlants" id="PNT61103">
    <property type="protein sequence ID" value="PNT61103"/>
    <property type="gene ID" value="BRADI_5g10412v3"/>
</dbReference>
<evidence type="ECO:0000256" key="9">
    <source>
        <dbReference type="SAM" id="MobiDB-lite"/>
    </source>
</evidence>
<dbReference type="Proteomes" id="UP000008810">
    <property type="component" value="Chromosome 5"/>
</dbReference>
<dbReference type="STRING" id="15368.A0A2K2CGF2"/>
<reference evidence="10" key="2">
    <citation type="submission" date="2017-06" db="EMBL/GenBank/DDBJ databases">
        <title>WGS assembly of Brachypodium distachyon.</title>
        <authorList>
            <consortium name="The International Brachypodium Initiative"/>
            <person name="Lucas S."/>
            <person name="Harmon-Smith M."/>
            <person name="Lail K."/>
            <person name="Tice H."/>
            <person name="Grimwood J."/>
            <person name="Bruce D."/>
            <person name="Barry K."/>
            <person name="Shu S."/>
            <person name="Lindquist E."/>
            <person name="Wang M."/>
            <person name="Pitluck S."/>
            <person name="Vogel J.P."/>
            <person name="Garvin D.F."/>
            <person name="Mockler T.C."/>
            <person name="Schmutz J."/>
            <person name="Rokhsar D."/>
            <person name="Bevan M.W."/>
        </authorList>
    </citation>
    <scope>NUCLEOTIDE SEQUENCE</scope>
    <source>
        <strain evidence="10">Bd21</strain>
    </source>
</reference>
<proteinExistence type="predicted"/>
<dbReference type="AlphaFoldDB" id="A0A2K2CGF2"/>
<dbReference type="InParanoid" id="A0A2K2CGF2"/>
<dbReference type="PRINTS" id="PR01217">
    <property type="entry name" value="PRICHEXTENSN"/>
</dbReference>
<feature type="compositionally biased region" description="Low complexity" evidence="9">
    <location>
        <begin position="16"/>
        <end position="66"/>
    </location>
</feature>
<evidence type="ECO:0000256" key="5">
    <source>
        <dbReference type="ARBA" id="ARBA00022833"/>
    </source>
</evidence>
<dbReference type="InterPro" id="IPR000684">
    <property type="entry name" value="RNA_pol_II_repeat_euk"/>
</dbReference>
<evidence type="ECO:0000256" key="8">
    <source>
        <dbReference type="ARBA" id="ARBA00023242"/>
    </source>
</evidence>
<sequence length="261" mass="28285">MALSSGFCSRADSVLSPPSYTPGTPSSFPESYEEYTPSSPSTRPGSPYYTPSSPSLRSGSPYYTPSSPSPRPASPDYTPATPSRAASPDYTPLTPSDQHPASPYYTPSTPSPRRAASPDYTPSTPPPPSFLVSDAESRTSPYYAPSTPDYTPSSTPPTSPLASDAESRTSPPAPRRHHPYQRSGASSPDQPRPASASLGILTSCSRPDIGFSVYRSLHFFYLCLLCNPRQILYYWTLVSEHLPARSVLKYKSCLLNLLLFK</sequence>
<reference evidence="10 11" key="1">
    <citation type="journal article" date="2010" name="Nature">
        <title>Genome sequencing and analysis of the model grass Brachypodium distachyon.</title>
        <authorList>
            <consortium name="International Brachypodium Initiative"/>
        </authorList>
    </citation>
    <scope>NUCLEOTIDE SEQUENCE [LARGE SCALE GENOMIC DNA]</scope>
    <source>
        <strain evidence="10 11">Bd21</strain>
    </source>
</reference>
<keyword evidence="6" id="KW-0238">DNA-binding</keyword>
<evidence type="ECO:0000313" key="10">
    <source>
        <dbReference type="EMBL" id="PNT61103.1"/>
    </source>
</evidence>
<organism evidence="10">
    <name type="scientific">Brachypodium distachyon</name>
    <name type="common">Purple false brome</name>
    <name type="synonym">Trachynia distachya</name>
    <dbReference type="NCBI Taxonomy" id="15368"/>
    <lineage>
        <taxon>Eukaryota</taxon>
        <taxon>Viridiplantae</taxon>
        <taxon>Streptophyta</taxon>
        <taxon>Embryophyta</taxon>
        <taxon>Tracheophyta</taxon>
        <taxon>Spermatophyta</taxon>
        <taxon>Magnoliopsida</taxon>
        <taxon>Liliopsida</taxon>
        <taxon>Poales</taxon>
        <taxon>Poaceae</taxon>
        <taxon>BOP clade</taxon>
        <taxon>Pooideae</taxon>
        <taxon>Stipodae</taxon>
        <taxon>Brachypodieae</taxon>
        <taxon>Brachypodium</taxon>
    </lineage>
</organism>
<protein>
    <submittedName>
        <fullName evidence="10 11">Uncharacterized protein</fullName>
    </submittedName>
</protein>
<dbReference type="GO" id="GO:0003677">
    <property type="term" value="F:DNA binding"/>
    <property type="evidence" value="ECO:0007669"/>
    <property type="project" value="UniProtKB-KW"/>
</dbReference>
<dbReference type="GO" id="GO:0005634">
    <property type="term" value="C:nucleus"/>
    <property type="evidence" value="ECO:0007669"/>
    <property type="project" value="UniProtKB-SubCell"/>
</dbReference>
<evidence type="ECO:0000256" key="6">
    <source>
        <dbReference type="ARBA" id="ARBA00023125"/>
    </source>
</evidence>
<comment type="subcellular location">
    <subcellularLocation>
        <location evidence="1">Nucleus</location>
    </subcellularLocation>
</comment>
<dbReference type="EMBL" id="CM000884">
    <property type="protein sequence ID" value="PNT61103.1"/>
    <property type="molecule type" value="Genomic_DNA"/>
</dbReference>
<keyword evidence="3" id="KW-0479">Metal-binding</keyword>
<gene>
    <name evidence="10" type="ORF">BRADI_5g10412v3</name>
</gene>
<keyword evidence="5" id="KW-0862">Zinc</keyword>
<evidence type="ECO:0000256" key="3">
    <source>
        <dbReference type="ARBA" id="ARBA00022723"/>
    </source>
</evidence>
<name>A0A2K2CGF2_BRADI</name>
<dbReference type="PROSITE" id="PS00115">
    <property type="entry name" value="RNA_POL_II_REPEAT"/>
    <property type="match status" value="2"/>
</dbReference>
<feature type="compositionally biased region" description="Low complexity" evidence="9">
    <location>
        <begin position="102"/>
        <end position="122"/>
    </location>
</feature>
<keyword evidence="12" id="KW-1185">Reference proteome</keyword>
<feature type="compositionally biased region" description="Low complexity" evidence="9">
    <location>
        <begin position="139"/>
        <end position="153"/>
    </location>
</feature>
<dbReference type="Gramene" id="PNT61103">
    <property type="protein sequence ID" value="PNT61103"/>
    <property type="gene ID" value="BRADI_5g10412v3"/>
</dbReference>
<dbReference type="GO" id="GO:0006366">
    <property type="term" value="P:transcription by RNA polymerase II"/>
    <property type="evidence" value="ECO:0007669"/>
    <property type="project" value="InterPro"/>
</dbReference>